<dbReference type="EMBL" id="PIPO01000001">
    <property type="protein sequence ID" value="RUO34577.1"/>
    <property type="molecule type" value="Genomic_DNA"/>
</dbReference>
<dbReference type="AlphaFoldDB" id="A0A432WLK0"/>
<evidence type="ECO:0000313" key="4">
    <source>
        <dbReference type="Proteomes" id="UP000287823"/>
    </source>
</evidence>
<comment type="caution">
    <text evidence="3">The sequence shown here is derived from an EMBL/GenBank/DDBJ whole genome shotgun (WGS) entry which is preliminary data.</text>
</comment>
<dbReference type="InterPro" id="IPR051267">
    <property type="entry name" value="STEAP_metalloreductase"/>
</dbReference>
<dbReference type="SUPFAM" id="SSF51735">
    <property type="entry name" value="NAD(P)-binding Rossmann-fold domains"/>
    <property type="match status" value="1"/>
</dbReference>
<dbReference type="InterPro" id="IPR036291">
    <property type="entry name" value="NAD(P)-bd_dom_sf"/>
</dbReference>
<protein>
    <submittedName>
        <fullName evidence="3">NADP oxidoreductase</fullName>
    </submittedName>
</protein>
<sequence length="248" mass="27139">MKIGILGSGFIGGTLARRFSACGHTVKVANSRGPETIDPDVLSTGAHAVTKEEALTDIDVLILSIPFIRIPDLAPVLAELPAETVVIDTSNYIPMRDDRIEAIEKGKPDSVWVTEKLGRPIAKAWNSIYSATLKEMNRPADHPERVAAPVAADRERDRDVAMALVEESGFDAYDAGTIADSWRQQCGAPCYCTEVTLSELPEALSNADLERSRRRQDLAFAVYEERFGTSGINPGRDFIVQLSRLLNL</sequence>
<keyword evidence="1" id="KW-0560">Oxidoreductase</keyword>
<dbReference type="PANTHER" id="PTHR14239:SF0">
    <property type="entry name" value="F420-DEPENDENT NADP REDUCTASE"/>
    <property type="match status" value="1"/>
</dbReference>
<dbReference type="Gene3D" id="3.40.50.720">
    <property type="entry name" value="NAD(P)-binding Rossmann-like Domain"/>
    <property type="match status" value="1"/>
</dbReference>
<dbReference type="GO" id="GO:0005886">
    <property type="term" value="C:plasma membrane"/>
    <property type="evidence" value="ECO:0007669"/>
    <property type="project" value="TreeGrafter"/>
</dbReference>
<dbReference type="Proteomes" id="UP000287823">
    <property type="component" value="Unassembled WGS sequence"/>
</dbReference>
<dbReference type="PANTHER" id="PTHR14239">
    <property type="entry name" value="DUDULIN-RELATED"/>
    <property type="match status" value="1"/>
</dbReference>
<dbReference type="Pfam" id="PF03807">
    <property type="entry name" value="F420_oxidored"/>
    <property type="match status" value="1"/>
</dbReference>
<name>A0A432WLK0_9GAMM</name>
<dbReference type="InterPro" id="IPR028939">
    <property type="entry name" value="P5C_Rdtase_cat_N"/>
</dbReference>
<dbReference type="GO" id="GO:0008823">
    <property type="term" value="F:cupric reductase (NADH) activity"/>
    <property type="evidence" value="ECO:0007669"/>
    <property type="project" value="TreeGrafter"/>
</dbReference>
<evidence type="ECO:0000256" key="1">
    <source>
        <dbReference type="ARBA" id="ARBA00023002"/>
    </source>
</evidence>
<dbReference type="GO" id="GO:0052851">
    <property type="term" value="F:ferric-chelate reductase (NADPH) activity"/>
    <property type="evidence" value="ECO:0007669"/>
    <property type="project" value="TreeGrafter"/>
</dbReference>
<dbReference type="GO" id="GO:0015677">
    <property type="term" value="P:copper ion import"/>
    <property type="evidence" value="ECO:0007669"/>
    <property type="project" value="TreeGrafter"/>
</dbReference>
<feature type="domain" description="Pyrroline-5-carboxylate reductase catalytic N-terminal" evidence="2">
    <location>
        <begin position="2"/>
        <end position="92"/>
    </location>
</feature>
<accession>A0A432WLK0</accession>
<evidence type="ECO:0000313" key="3">
    <source>
        <dbReference type="EMBL" id="RUO34577.1"/>
    </source>
</evidence>
<proteinExistence type="predicted"/>
<dbReference type="RefSeq" id="WP_126797641.1">
    <property type="nucleotide sequence ID" value="NZ_PIPO01000001.1"/>
</dbReference>
<evidence type="ECO:0000259" key="2">
    <source>
        <dbReference type="Pfam" id="PF03807"/>
    </source>
</evidence>
<keyword evidence="4" id="KW-1185">Reference proteome</keyword>
<gene>
    <name evidence="3" type="ORF">CWE14_00825</name>
</gene>
<organism evidence="3 4">
    <name type="scientific">Aliidiomarina soli</name>
    <dbReference type="NCBI Taxonomy" id="1928574"/>
    <lineage>
        <taxon>Bacteria</taxon>
        <taxon>Pseudomonadati</taxon>
        <taxon>Pseudomonadota</taxon>
        <taxon>Gammaproteobacteria</taxon>
        <taxon>Alteromonadales</taxon>
        <taxon>Idiomarinaceae</taxon>
        <taxon>Aliidiomarina</taxon>
    </lineage>
</organism>
<reference evidence="3 4" key="1">
    <citation type="journal article" date="2011" name="Front. Microbiol.">
        <title>Genomic signatures of strain selection and enhancement in Bacillus atrophaeus var. globigii, a historical biowarfare simulant.</title>
        <authorList>
            <person name="Gibbons H.S."/>
            <person name="Broomall S.M."/>
            <person name="McNew L.A."/>
            <person name="Daligault H."/>
            <person name="Chapman C."/>
            <person name="Bruce D."/>
            <person name="Karavis M."/>
            <person name="Krepps M."/>
            <person name="McGregor P.A."/>
            <person name="Hong C."/>
            <person name="Park K.H."/>
            <person name="Akmal A."/>
            <person name="Feldman A."/>
            <person name="Lin J.S."/>
            <person name="Chang W.E."/>
            <person name="Higgs B.W."/>
            <person name="Demirev P."/>
            <person name="Lindquist J."/>
            <person name="Liem A."/>
            <person name="Fochler E."/>
            <person name="Read T.D."/>
            <person name="Tapia R."/>
            <person name="Johnson S."/>
            <person name="Bishop-Lilly K.A."/>
            <person name="Detter C."/>
            <person name="Han C."/>
            <person name="Sozhamannan S."/>
            <person name="Rosenzweig C.N."/>
            <person name="Skowronski E.W."/>
        </authorList>
    </citation>
    <scope>NUCLEOTIDE SEQUENCE [LARGE SCALE GENOMIC DNA]</scope>
    <source>
        <strain evidence="3 4">Y4G10-17</strain>
    </source>
</reference>